<sequence length="169" mass="18084">MFCKPSVVHAFLQDETGVLEGAQTVVIHANPLRLVVQELAIAHVPTGRGNVREFRNMLSPGLGSDRRQKFLLSAVAVFNFPSDGAALFVALDSNTVSQWGEVGVPTHVDRILRASLDAGVALPAHIWLDVIGATVGRIDVHDVGRADVDAVSAPITPCHVDEGWHKSTP</sequence>
<dbReference type="EMBL" id="LN829119">
    <property type="protein sequence ID" value="CPR20577.1"/>
    <property type="molecule type" value="Genomic_DNA"/>
</dbReference>
<evidence type="ECO:0000313" key="2">
    <source>
        <dbReference type="Proteomes" id="UP000033187"/>
    </source>
</evidence>
<accession>A0A0D6JGY7</accession>
<protein>
    <submittedName>
        <fullName evidence="1">Uncharacterized protein</fullName>
    </submittedName>
</protein>
<evidence type="ECO:0000313" key="1">
    <source>
        <dbReference type="EMBL" id="CPR20577.1"/>
    </source>
</evidence>
<dbReference type="KEGG" id="fil:BN1229_v1_3250"/>
<name>A0A0D6JGY7_9HYPH</name>
<proteinExistence type="predicted"/>
<organism evidence="1 2">
    <name type="scientific">Candidatus Filomicrobium marinum</name>
    <dbReference type="NCBI Taxonomy" id="1608628"/>
    <lineage>
        <taxon>Bacteria</taxon>
        <taxon>Pseudomonadati</taxon>
        <taxon>Pseudomonadota</taxon>
        <taxon>Alphaproteobacteria</taxon>
        <taxon>Hyphomicrobiales</taxon>
        <taxon>Hyphomicrobiaceae</taxon>
        <taxon>Filomicrobium</taxon>
    </lineage>
</organism>
<gene>
    <name evidence="1" type="ORF">YBN1229_v1_2671</name>
</gene>
<reference evidence="2" key="1">
    <citation type="submission" date="2015-02" db="EMBL/GenBank/DDBJ databases">
        <authorList>
            <person name="Chooi Y.-H."/>
        </authorList>
    </citation>
    <scope>NUCLEOTIDE SEQUENCE [LARGE SCALE GENOMIC DNA]</scope>
    <source>
        <strain evidence="2">strain Y</strain>
    </source>
</reference>
<keyword evidence="2" id="KW-1185">Reference proteome</keyword>
<dbReference type="Proteomes" id="UP000033187">
    <property type="component" value="Chromosome 1"/>
</dbReference>
<dbReference type="KEGG" id="fiy:BN1229_v1_2671"/>
<dbReference type="AlphaFoldDB" id="A0A0D6JGY7"/>